<proteinExistence type="predicted"/>
<dbReference type="InterPro" id="IPR020843">
    <property type="entry name" value="ER"/>
</dbReference>
<dbReference type="EMBL" id="PVZC01000007">
    <property type="protein sequence ID" value="PRX96652.1"/>
    <property type="molecule type" value="Genomic_DNA"/>
</dbReference>
<evidence type="ECO:0000259" key="3">
    <source>
        <dbReference type="SMART" id="SM00829"/>
    </source>
</evidence>
<gene>
    <name evidence="4" type="ORF">CLV72_107175</name>
</gene>
<dbReference type="Pfam" id="PF08240">
    <property type="entry name" value="ADH_N"/>
    <property type="match status" value="1"/>
</dbReference>
<keyword evidence="5" id="KW-1185">Reference proteome</keyword>
<reference evidence="4 5" key="1">
    <citation type="submission" date="2018-03" db="EMBL/GenBank/DDBJ databases">
        <title>Genomic Encyclopedia of Archaeal and Bacterial Type Strains, Phase II (KMG-II): from individual species to whole genera.</title>
        <authorList>
            <person name="Goeker M."/>
        </authorList>
    </citation>
    <scope>NUCLEOTIDE SEQUENCE [LARGE SCALE GENOMIC DNA]</scope>
    <source>
        <strain evidence="4 5">DSM 45601</strain>
    </source>
</reference>
<sequence>MVRAVLFDELGGPEVLRIHDLPIGEPGPGELRIRVDAIGLNRGEALFRRGSYYELPELPASRIGTESAGVVEAVGAGVDGFAPGDAVCTLPAFSMRDYGVYAERAIVPARAVLHRPDGLDAVTAAAVWTAYVTAYGALVDVARLGAGDTVLITAAASTVGLAAIQVANHLGAVPIATTRAGAKRRRLLDAGAAEVIVTGEDDLVQRVLDATGGRGAELAFDCVAGPGIHELARAVVPDGRLIVYGWLDEGPVPLPLRPDFRGVDTRFHAMFDISTDPERLRRAERFITAGLRSGSFRPHVDRTFDLDEITEAHRRLESDRQFGKIVATVRH</sequence>
<dbReference type="SMART" id="SM00829">
    <property type="entry name" value="PKS_ER"/>
    <property type="match status" value="1"/>
</dbReference>
<evidence type="ECO:0000256" key="2">
    <source>
        <dbReference type="ARBA" id="ARBA00023002"/>
    </source>
</evidence>
<evidence type="ECO:0000313" key="4">
    <source>
        <dbReference type="EMBL" id="PRX96652.1"/>
    </source>
</evidence>
<comment type="caution">
    <text evidence="4">The sequence shown here is derived from an EMBL/GenBank/DDBJ whole genome shotgun (WGS) entry which is preliminary data.</text>
</comment>
<dbReference type="SUPFAM" id="SSF50129">
    <property type="entry name" value="GroES-like"/>
    <property type="match status" value="1"/>
</dbReference>
<protein>
    <submittedName>
        <fullName evidence="4">NADPH:quinone reductase-like Zn-dependent oxidoreductase</fullName>
    </submittedName>
</protein>
<dbReference type="Gene3D" id="3.90.180.10">
    <property type="entry name" value="Medium-chain alcohol dehydrogenases, catalytic domain"/>
    <property type="match status" value="1"/>
</dbReference>
<dbReference type="InterPro" id="IPR011032">
    <property type="entry name" value="GroES-like_sf"/>
</dbReference>
<dbReference type="PANTHER" id="PTHR48106:SF5">
    <property type="entry name" value="ZINC-CONTAINING ALCOHOL DEHYDROGENASE"/>
    <property type="match status" value="1"/>
</dbReference>
<dbReference type="AlphaFoldDB" id="A0A2T0PYR7"/>
<dbReference type="InterPro" id="IPR036291">
    <property type="entry name" value="NAD(P)-bd_dom_sf"/>
</dbReference>
<dbReference type="Proteomes" id="UP000237846">
    <property type="component" value="Unassembled WGS sequence"/>
</dbReference>
<organism evidence="4 5">
    <name type="scientific">Allonocardiopsis opalescens</name>
    <dbReference type="NCBI Taxonomy" id="1144618"/>
    <lineage>
        <taxon>Bacteria</taxon>
        <taxon>Bacillati</taxon>
        <taxon>Actinomycetota</taxon>
        <taxon>Actinomycetes</taxon>
        <taxon>Streptosporangiales</taxon>
        <taxon>Allonocardiopsis</taxon>
    </lineage>
</organism>
<dbReference type="RefSeq" id="WP_106250011.1">
    <property type="nucleotide sequence ID" value="NZ_PVZC01000007.1"/>
</dbReference>
<name>A0A2T0PYR7_9ACTN</name>
<dbReference type="GO" id="GO:0070402">
    <property type="term" value="F:NADPH binding"/>
    <property type="evidence" value="ECO:0007669"/>
    <property type="project" value="TreeGrafter"/>
</dbReference>
<dbReference type="InterPro" id="IPR013154">
    <property type="entry name" value="ADH-like_N"/>
</dbReference>
<evidence type="ECO:0000256" key="1">
    <source>
        <dbReference type="ARBA" id="ARBA00022857"/>
    </source>
</evidence>
<accession>A0A2T0PYR7</accession>
<feature type="domain" description="Enoyl reductase (ER)" evidence="3">
    <location>
        <begin position="11"/>
        <end position="327"/>
    </location>
</feature>
<keyword evidence="2" id="KW-0560">Oxidoreductase</keyword>
<keyword evidence="1" id="KW-0521">NADP</keyword>
<dbReference type="GO" id="GO:0016651">
    <property type="term" value="F:oxidoreductase activity, acting on NAD(P)H"/>
    <property type="evidence" value="ECO:0007669"/>
    <property type="project" value="TreeGrafter"/>
</dbReference>
<dbReference type="PANTHER" id="PTHR48106">
    <property type="entry name" value="QUINONE OXIDOREDUCTASE PIG3-RELATED"/>
    <property type="match status" value="1"/>
</dbReference>
<dbReference type="SUPFAM" id="SSF51735">
    <property type="entry name" value="NAD(P)-binding Rossmann-fold domains"/>
    <property type="match status" value="1"/>
</dbReference>
<evidence type="ECO:0000313" key="5">
    <source>
        <dbReference type="Proteomes" id="UP000237846"/>
    </source>
</evidence>
<dbReference type="Pfam" id="PF13602">
    <property type="entry name" value="ADH_zinc_N_2"/>
    <property type="match status" value="1"/>
</dbReference>
<dbReference type="OrthoDB" id="9792162at2"/>
<dbReference type="Gene3D" id="3.40.50.720">
    <property type="entry name" value="NAD(P)-binding Rossmann-like Domain"/>
    <property type="match status" value="1"/>
</dbReference>
<dbReference type="CDD" id="cd08268">
    <property type="entry name" value="MDR2"/>
    <property type="match status" value="1"/>
</dbReference>